<keyword evidence="2" id="KW-1185">Reference proteome</keyword>
<comment type="caution">
    <text evidence="1">The sequence shown here is derived from an EMBL/GenBank/DDBJ whole genome shotgun (WGS) entry which is preliminary data.</text>
</comment>
<dbReference type="EMBL" id="CM042881">
    <property type="protein sequence ID" value="KAI4385150.1"/>
    <property type="molecule type" value="Genomic_DNA"/>
</dbReference>
<dbReference type="Proteomes" id="UP001057402">
    <property type="component" value="Chromosome 2"/>
</dbReference>
<evidence type="ECO:0000313" key="1">
    <source>
        <dbReference type="EMBL" id="KAI4385150.1"/>
    </source>
</evidence>
<sequence>MMNSPNALEEKVFCHNGVEIQAIGSPRGGGIGGGGGGAARRSSRNGKRSALGKPTPSKWDDAQKWLVGISGDKSQSKPRDSNADDRRLIAPMPQEHDCWSDAIEDKETEKVECIDSVWRVDKAPSGSAAVVRSICVRDMGTEMTPAVSQDPSRTATPIRARTPVGRSPVSSGSMTPVRGLECGSRVPDARKVSLLESRAMAWVEAERAKYMARYKREELKIQAWENRQMRKAEMKMQKTEAKAERMKARAEEQMTMDIAATRRAAEEKRANEEAKLNEKGIRTSERTDYIRRTGNLPSSFTFKLPYFCR</sequence>
<protein>
    <submittedName>
        <fullName evidence="1">Uncharacterized protein</fullName>
    </submittedName>
</protein>
<name>A0ACB9S1V3_9MYRT</name>
<reference evidence="2" key="1">
    <citation type="journal article" date="2023" name="Front. Plant Sci.">
        <title>Chromosomal-level genome assembly of Melastoma candidum provides insights into trichome evolution.</title>
        <authorList>
            <person name="Zhong Y."/>
            <person name="Wu W."/>
            <person name="Sun C."/>
            <person name="Zou P."/>
            <person name="Liu Y."/>
            <person name="Dai S."/>
            <person name="Zhou R."/>
        </authorList>
    </citation>
    <scope>NUCLEOTIDE SEQUENCE [LARGE SCALE GENOMIC DNA]</scope>
</reference>
<evidence type="ECO:0000313" key="2">
    <source>
        <dbReference type="Proteomes" id="UP001057402"/>
    </source>
</evidence>
<accession>A0ACB9S1V3</accession>
<organism evidence="1 2">
    <name type="scientific">Melastoma candidum</name>
    <dbReference type="NCBI Taxonomy" id="119954"/>
    <lineage>
        <taxon>Eukaryota</taxon>
        <taxon>Viridiplantae</taxon>
        <taxon>Streptophyta</taxon>
        <taxon>Embryophyta</taxon>
        <taxon>Tracheophyta</taxon>
        <taxon>Spermatophyta</taxon>
        <taxon>Magnoliopsida</taxon>
        <taxon>eudicotyledons</taxon>
        <taxon>Gunneridae</taxon>
        <taxon>Pentapetalae</taxon>
        <taxon>rosids</taxon>
        <taxon>malvids</taxon>
        <taxon>Myrtales</taxon>
        <taxon>Melastomataceae</taxon>
        <taxon>Melastomatoideae</taxon>
        <taxon>Melastomateae</taxon>
        <taxon>Melastoma</taxon>
    </lineage>
</organism>
<proteinExistence type="predicted"/>
<gene>
    <name evidence="1" type="ORF">MLD38_003208</name>
</gene>